<dbReference type="Proteomes" id="UP001577267">
    <property type="component" value="Unassembled WGS sequence"/>
</dbReference>
<evidence type="ECO:0000256" key="2">
    <source>
        <dbReference type="ARBA" id="ARBA00023125"/>
    </source>
</evidence>
<comment type="caution">
    <text evidence="6">The sequence shown here is derived from an EMBL/GenBank/DDBJ whole genome shotgun (WGS) entry which is preliminary data.</text>
</comment>
<dbReference type="PANTHER" id="PTHR30146">
    <property type="entry name" value="LACI-RELATED TRANSCRIPTIONAL REPRESSOR"/>
    <property type="match status" value="1"/>
</dbReference>
<feature type="compositionally biased region" description="Basic and acidic residues" evidence="4">
    <location>
        <begin position="23"/>
        <end position="35"/>
    </location>
</feature>
<dbReference type="GO" id="GO:0003677">
    <property type="term" value="F:DNA binding"/>
    <property type="evidence" value="ECO:0007669"/>
    <property type="project" value="UniProtKB-KW"/>
</dbReference>
<protein>
    <submittedName>
        <fullName evidence="6">LacI family DNA-binding transcriptional regulator</fullName>
    </submittedName>
</protein>
<keyword evidence="1" id="KW-0805">Transcription regulation</keyword>
<keyword evidence="7" id="KW-1185">Reference proteome</keyword>
<feature type="domain" description="HTH lacI-type" evidence="5">
    <location>
        <begin position="36"/>
        <end position="87"/>
    </location>
</feature>
<dbReference type="Pfam" id="PF00356">
    <property type="entry name" value="LacI"/>
    <property type="match status" value="1"/>
</dbReference>
<evidence type="ECO:0000259" key="5">
    <source>
        <dbReference type="PROSITE" id="PS50932"/>
    </source>
</evidence>
<dbReference type="InterPro" id="IPR028082">
    <property type="entry name" value="Peripla_BP_I"/>
</dbReference>
<evidence type="ECO:0000313" key="7">
    <source>
        <dbReference type="Proteomes" id="UP001577267"/>
    </source>
</evidence>
<reference evidence="6 7" key="1">
    <citation type="submission" date="2024-09" db="EMBL/GenBank/DDBJ databases">
        <title>Draft genome sequence of multifaceted antimicrobials producing Streptomyces sp. strain FH1.</title>
        <authorList>
            <person name="Hassan F."/>
            <person name="Ali H."/>
            <person name="Hassan N."/>
            <person name="Nawaz A."/>
        </authorList>
    </citation>
    <scope>NUCLEOTIDE SEQUENCE [LARGE SCALE GENOMIC DNA]</scope>
    <source>
        <strain evidence="6 7">FH1</strain>
    </source>
</reference>
<dbReference type="InterPro" id="IPR000843">
    <property type="entry name" value="HTH_LacI"/>
</dbReference>
<gene>
    <name evidence="6" type="ORF">ACE11A_26215</name>
</gene>
<dbReference type="InterPro" id="IPR046335">
    <property type="entry name" value="LacI/GalR-like_sensor"/>
</dbReference>
<proteinExistence type="predicted"/>
<dbReference type="SMART" id="SM00354">
    <property type="entry name" value="HTH_LACI"/>
    <property type="match status" value="1"/>
</dbReference>
<dbReference type="PANTHER" id="PTHR30146:SF153">
    <property type="entry name" value="LACTOSE OPERON REPRESSOR"/>
    <property type="match status" value="1"/>
</dbReference>
<keyword evidence="2 6" id="KW-0238">DNA-binding</keyword>
<accession>A0ABV4ZUN2</accession>
<dbReference type="RefSeq" id="WP_375066481.1">
    <property type="nucleotide sequence ID" value="NZ_JBHGBT010000057.1"/>
</dbReference>
<evidence type="ECO:0000313" key="6">
    <source>
        <dbReference type="EMBL" id="MFB4197836.1"/>
    </source>
</evidence>
<dbReference type="PROSITE" id="PS50932">
    <property type="entry name" value="HTH_LACI_2"/>
    <property type="match status" value="1"/>
</dbReference>
<keyword evidence="3" id="KW-0804">Transcription</keyword>
<dbReference type="InterPro" id="IPR010982">
    <property type="entry name" value="Lambda_DNA-bd_dom_sf"/>
</dbReference>
<dbReference type="Pfam" id="PF13377">
    <property type="entry name" value="Peripla_BP_3"/>
    <property type="match status" value="1"/>
</dbReference>
<dbReference type="EMBL" id="JBHGBT010000057">
    <property type="protein sequence ID" value="MFB4197836.1"/>
    <property type="molecule type" value="Genomic_DNA"/>
</dbReference>
<dbReference type="SUPFAM" id="SSF53822">
    <property type="entry name" value="Periplasmic binding protein-like I"/>
    <property type="match status" value="1"/>
</dbReference>
<name>A0ABV4ZUN2_9ACTN</name>
<dbReference type="CDD" id="cd01392">
    <property type="entry name" value="HTH_LacI"/>
    <property type="match status" value="1"/>
</dbReference>
<dbReference type="Gene3D" id="1.10.260.40">
    <property type="entry name" value="lambda repressor-like DNA-binding domains"/>
    <property type="match status" value="1"/>
</dbReference>
<organism evidence="6 7">
    <name type="scientific">Streptomyces carpaticus</name>
    <dbReference type="NCBI Taxonomy" id="285558"/>
    <lineage>
        <taxon>Bacteria</taxon>
        <taxon>Bacillati</taxon>
        <taxon>Actinomycetota</taxon>
        <taxon>Actinomycetes</taxon>
        <taxon>Kitasatosporales</taxon>
        <taxon>Streptomycetaceae</taxon>
        <taxon>Streptomyces</taxon>
    </lineage>
</organism>
<evidence type="ECO:0000256" key="3">
    <source>
        <dbReference type="ARBA" id="ARBA00023163"/>
    </source>
</evidence>
<dbReference type="Gene3D" id="3.40.50.2300">
    <property type="match status" value="2"/>
</dbReference>
<feature type="region of interest" description="Disordered" evidence="4">
    <location>
        <begin position="1"/>
        <end position="35"/>
    </location>
</feature>
<dbReference type="SUPFAM" id="SSF47413">
    <property type="entry name" value="lambda repressor-like DNA-binding domains"/>
    <property type="match status" value="1"/>
</dbReference>
<sequence>MTPHAAQPPREPVPAPAPEAAPEPEREPEPVRDRPVTAARIAELAGVSPSTVSKVINGRPGVGPGTRAAVEEVIGRYGFRRRPVAAKGGVTRPLEVVFHELAGPYPVAVLNGVQRVAREHRLAVVLSELQGDHTTGGGWFEDVLMRRPTGVVAVFSGPTEAQSHRLRARGIPVVLVDPTGETGCHSLAVTTGNRAGARDAVRHLLGLGHRRVAVITGPPSTLSGRARLHGYQDALRQAGVPIAPELVRTGGFRVEDGLRHARDLLRLPEPPTAVCAPNDGAAIGVYQAAAEAGREIPRELSVVGFDDFFPSAWLVPPLTTVRQPLTEMAAAATAMVVSLARGREIPGRRVEFAAELVVRGSTAPPPR</sequence>
<evidence type="ECO:0000256" key="4">
    <source>
        <dbReference type="SAM" id="MobiDB-lite"/>
    </source>
</evidence>
<evidence type="ECO:0000256" key="1">
    <source>
        <dbReference type="ARBA" id="ARBA00023015"/>
    </source>
</evidence>
<feature type="compositionally biased region" description="Pro residues" evidence="4">
    <location>
        <begin position="9"/>
        <end position="21"/>
    </location>
</feature>